<dbReference type="STRING" id="694270.A0A395RHJ1"/>
<keyword evidence="3" id="KW-1185">Reference proteome</keyword>
<dbReference type="AlphaFoldDB" id="A0A395RHJ1"/>
<dbReference type="EMBL" id="PXOG01000372">
    <property type="protein sequence ID" value="RGP59567.1"/>
    <property type="molecule type" value="Genomic_DNA"/>
</dbReference>
<evidence type="ECO:0000313" key="3">
    <source>
        <dbReference type="Proteomes" id="UP000266234"/>
    </source>
</evidence>
<feature type="compositionally biased region" description="Basic and acidic residues" evidence="1">
    <location>
        <begin position="99"/>
        <end position="122"/>
    </location>
</feature>
<dbReference type="Proteomes" id="UP000266234">
    <property type="component" value="Unassembled WGS sequence"/>
</dbReference>
<feature type="compositionally biased region" description="Basic and acidic residues" evidence="1">
    <location>
        <begin position="214"/>
        <end position="231"/>
    </location>
</feature>
<keyword evidence="2" id="KW-0808">Transferase</keyword>
<comment type="caution">
    <text evidence="2">The sequence shown here is derived from an EMBL/GenBank/DDBJ whole genome shotgun (WGS) entry which is preliminary data.</text>
</comment>
<keyword evidence="2" id="KW-0418">Kinase</keyword>
<reference evidence="2 3" key="1">
    <citation type="journal article" date="2018" name="PLoS Pathog.">
        <title>Evolution of structural diversity of trichothecenes, a family of toxins produced by plant pathogenic and entomopathogenic fungi.</title>
        <authorList>
            <person name="Proctor R.H."/>
            <person name="McCormick S.P."/>
            <person name="Kim H.S."/>
            <person name="Cardoza R.E."/>
            <person name="Stanley A.M."/>
            <person name="Lindo L."/>
            <person name="Kelly A."/>
            <person name="Brown D.W."/>
            <person name="Lee T."/>
            <person name="Vaughan M.M."/>
            <person name="Alexander N.J."/>
            <person name="Busman M."/>
            <person name="Gutierrez S."/>
        </authorList>
    </citation>
    <scope>NUCLEOTIDE SEQUENCE [LARGE SCALE GENOMIC DNA]</scope>
    <source>
        <strain evidence="2 3">NRRL 20695</strain>
    </source>
</reference>
<protein>
    <submittedName>
        <fullName evidence="2">Agc kinase</fullName>
    </submittedName>
</protein>
<evidence type="ECO:0000313" key="2">
    <source>
        <dbReference type="EMBL" id="RGP59567.1"/>
    </source>
</evidence>
<sequence>MGIRKANSRLEDSPTSGSSIFAGRLGAAMMSSREDSITSSLFGDSESVTTDELPVVVSRKGTNEWDEGGLNITENSDTYEPTKRSIPQLVAQQSAPAQMEHRPRGNDKLKGKREGSEQRTLEGTESADDEDEELGGGREKHHGRNSQQMLSKAGLPSSKLGIEMMRANSHDSLTMGSESTPEAVTQVVTTPSKEMETGVLDNEIVIETSTRTPPDSEPKIEDVTPKPDKDGVGSTDATPRPSTVTRDGDSGQDEEATPKPIGK</sequence>
<feature type="region of interest" description="Disordered" evidence="1">
    <location>
        <begin position="29"/>
        <end position="263"/>
    </location>
</feature>
<feature type="compositionally biased region" description="Polar residues" evidence="1">
    <location>
        <begin position="170"/>
        <end position="192"/>
    </location>
</feature>
<feature type="compositionally biased region" description="Polar residues" evidence="1">
    <location>
        <begin position="37"/>
        <end position="50"/>
    </location>
</feature>
<evidence type="ECO:0000256" key="1">
    <source>
        <dbReference type="SAM" id="MobiDB-lite"/>
    </source>
</evidence>
<proteinExistence type="predicted"/>
<accession>A0A395RHJ1</accession>
<feature type="compositionally biased region" description="Acidic residues" evidence="1">
    <location>
        <begin position="125"/>
        <end position="134"/>
    </location>
</feature>
<name>A0A395RHJ1_9HYPO</name>
<gene>
    <name evidence="2" type="ORF">FLONG3_11148</name>
</gene>
<dbReference type="OrthoDB" id="4832057at2759"/>
<organism evidence="2 3">
    <name type="scientific">Fusarium longipes</name>
    <dbReference type="NCBI Taxonomy" id="694270"/>
    <lineage>
        <taxon>Eukaryota</taxon>
        <taxon>Fungi</taxon>
        <taxon>Dikarya</taxon>
        <taxon>Ascomycota</taxon>
        <taxon>Pezizomycotina</taxon>
        <taxon>Sordariomycetes</taxon>
        <taxon>Hypocreomycetidae</taxon>
        <taxon>Hypocreales</taxon>
        <taxon>Nectriaceae</taxon>
        <taxon>Fusarium</taxon>
    </lineage>
</organism>
<feature type="compositionally biased region" description="Polar residues" evidence="1">
    <location>
        <begin position="235"/>
        <end position="245"/>
    </location>
</feature>
<dbReference type="GO" id="GO:0016301">
    <property type="term" value="F:kinase activity"/>
    <property type="evidence" value="ECO:0007669"/>
    <property type="project" value="UniProtKB-KW"/>
</dbReference>